<organism evidence="1 2">
    <name type="scientific">Cerasibacillus quisquiliarum</name>
    <dbReference type="NCBI Taxonomy" id="227865"/>
    <lineage>
        <taxon>Bacteria</taxon>
        <taxon>Bacillati</taxon>
        <taxon>Bacillota</taxon>
        <taxon>Bacilli</taxon>
        <taxon>Bacillales</taxon>
        <taxon>Bacillaceae</taxon>
        <taxon>Cerasibacillus</taxon>
    </lineage>
</organism>
<protein>
    <submittedName>
        <fullName evidence="1">Uncharacterized protein</fullName>
    </submittedName>
</protein>
<dbReference type="EMBL" id="BJXW01000008">
    <property type="protein sequence ID" value="GEN30398.1"/>
    <property type="molecule type" value="Genomic_DNA"/>
</dbReference>
<keyword evidence="2" id="KW-1185">Reference proteome</keyword>
<comment type="caution">
    <text evidence="1">The sequence shown here is derived from an EMBL/GenBank/DDBJ whole genome shotgun (WGS) entry which is preliminary data.</text>
</comment>
<dbReference type="Proteomes" id="UP000321491">
    <property type="component" value="Unassembled WGS sequence"/>
</dbReference>
<dbReference type="OrthoDB" id="2361695at2"/>
<gene>
    <name evidence="1" type="ORF">CQU01_06360</name>
</gene>
<sequence>MNLEHPSVENLKVILTELGNDLNIANRGLLDPKDYNLEKYNDIKAMYDMIKLKGNLTALEAQAFLDELRKVRI</sequence>
<dbReference type="AlphaFoldDB" id="A0A511UXB4"/>
<dbReference type="InterPro" id="IPR009507">
    <property type="entry name" value="UPF0435"/>
</dbReference>
<proteinExistence type="predicted"/>
<evidence type="ECO:0000313" key="1">
    <source>
        <dbReference type="EMBL" id="GEN30398.1"/>
    </source>
</evidence>
<dbReference type="RefSeq" id="WP_146935626.1">
    <property type="nucleotide sequence ID" value="NZ_BJXW01000008.1"/>
</dbReference>
<reference evidence="1 2" key="1">
    <citation type="submission" date="2019-07" db="EMBL/GenBank/DDBJ databases">
        <title>Whole genome shotgun sequence of Cerasibacillus quisquiliarum NBRC 102429.</title>
        <authorList>
            <person name="Hosoyama A."/>
            <person name="Uohara A."/>
            <person name="Ohji S."/>
            <person name="Ichikawa N."/>
        </authorList>
    </citation>
    <scope>NUCLEOTIDE SEQUENCE [LARGE SCALE GENOMIC DNA]</scope>
    <source>
        <strain evidence="1 2">NBRC 102429</strain>
    </source>
</reference>
<dbReference type="Pfam" id="PF06569">
    <property type="entry name" value="DUF1128"/>
    <property type="match status" value="1"/>
</dbReference>
<accession>A0A511UXB4</accession>
<name>A0A511UXB4_9BACI</name>
<evidence type="ECO:0000313" key="2">
    <source>
        <dbReference type="Proteomes" id="UP000321491"/>
    </source>
</evidence>